<feature type="domain" description="NUP210 Ig-like" evidence="4">
    <location>
        <begin position="49"/>
        <end position="130"/>
    </location>
</feature>
<dbReference type="Pfam" id="PF25354">
    <property type="entry name" value="Ig_NUP210_16th"/>
    <property type="match status" value="1"/>
</dbReference>
<evidence type="ECO:0000259" key="3">
    <source>
        <dbReference type="Pfam" id="PF22959"/>
    </source>
</evidence>
<dbReference type="SUPFAM" id="SSF49373">
    <property type="entry name" value="Invasin/intimin cell-adhesion fragments"/>
    <property type="match status" value="1"/>
</dbReference>
<keyword evidence="1" id="KW-1133">Transmembrane helix</keyword>
<dbReference type="EMBL" id="IACT01002931">
    <property type="protein sequence ID" value="LAC22185.1"/>
    <property type="molecule type" value="mRNA"/>
</dbReference>
<keyword evidence="1" id="KW-0472">Membrane</keyword>
<dbReference type="InterPro" id="IPR057586">
    <property type="entry name" value="Ig_NUP210_16th"/>
</dbReference>
<dbReference type="Pfam" id="PF24902">
    <property type="entry name" value="Ig_NUP210_9th"/>
    <property type="match status" value="1"/>
</dbReference>
<name>A0A6A7FVY3_9CRUS</name>
<feature type="domain" description="NUP210 Ig-like" evidence="6">
    <location>
        <begin position="389"/>
        <end position="478"/>
    </location>
</feature>
<evidence type="ECO:0000259" key="6">
    <source>
        <dbReference type="Pfam" id="PF26181"/>
    </source>
</evidence>
<feature type="domain" description="NUP210 Ig-like" evidence="3">
    <location>
        <begin position="580"/>
        <end position="689"/>
    </location>
</feature>
<keyword evidence="1" id="KW-0812">Transmembrane</keyword>
<evidence type="ECO:0000256" key="1">
    <source>
        <dbReference type="SAM" id="Phobius"/>
    </source>
</evidence>
<dbReference type="Pfam" id="PF26183">
    <property type="entry name" value="Ig_NUP210_14th"/>
    <property type="match status" value="1"/>
</dbReference>
<dbReference type="Pfam" id="PF22957">
    <property type="entry name" value="NUP210_Ig"/>
    <property type="match status" value="1"/>
</dbReference>
<sequence length="1148" mass="120304">MKGYHRFPYADYGLLLSGSHEGELSVTVSLKSSSITATLKLRLVEHASIVPQQLVLYNHPSSTGYFTISGGSGYFTLLTQSKASDDQVATVSHVTANNSILVMAVDDGSRNIGISDLCLANSTARASVRVASVDTLTVLAAQLIEQGSTVQALLQLRDAEGLLIPIQPSVMRFTLAASQDEGILATEFVMINAAGEAVYEVTGRRLGDTTLIGSVAVTTEPRLTSQPCPVQVFAPLKLLPRHLTLVVGTVYQVTATGGPYPDARLEFYTSNKTVCDVSSVSGVVTAAVIGTTTVRARAYVKTTLQTTPAASTDESLHRAILECQDVVIIDVVAMASIELEAPTIHLESGTSMPLHVIGRSIIAATGDDEDDDDSEEHHQLNNSVKFSASKLTPVSYATADPPLLFEWSSSDKRVAALTNVFHENGILVGSNNNGVVRLLAHEPGHSTITVTVSPSRPTEADSTQQLLHNKIYTAKLRVKVFESLSLLAPNTAVATVLLAPGALYQLSTNRDGRSKMSYNIGSWCASNSSTNSSSGGGVVAVSKSGVLTATAHTGDATVLVTATDAAGVTQRVAILVQVRDVRYMQASVTRVLSVTGDSNLDSVPVGATLPLIITYHDNTGRTFDAVNNTSSTPLSVNANRRDHVRCESVSSSGGASVVIANVRAPGQTVLELQHAVSSTVTLKHYLRIPSRSAVLPVQACISVGQTLCYSTAIRGAKSEDGYWFSDGPQLAVDKNSGVATALSTGRTTVTYVIEADAAGAAVLAPYVDVTVQPIEQVLLMGPNAALSDGEVGDVIHVPIALIAACDDAGQDSAVATCYPPALPSRVWLSSVKCDISLDDATKYNINEVFVAEPVYTRNLGYSCAVRVLAQQVAWLGRLYQQQPSLSLTLRVTVANTGIPSLSKWSEVRLPFVASVHVNNTAEVVVSNIDPVEERLAVFGPVTALQQLLISSNSSSVEASLGSISATDGGMAERGVQVLGVRDAWGGEGGTNTPALITITSQLTRQTIPVVVSLQQIGDGSCASPKRPAETLGLVQLGLALLYHYHTHIFTVLCVVLTAASLAVGYQALFGPGYRQSQQAGVFAASPAAATPTSSPAAATPASPLSPNTGAGVLGGGNLNNISLWSIDSVYGAPHSPTTQGGRPSPRRL</sequence>
<feature type="transmembrane region" description="Helical" evidence="1">
    <location>
        <begin position="1048"/>
        <end position="1068"/>
    </location>
</feature>
<dbReference type="InterPro" id="IPR058779">
    <property type="entry name" value="Ig_NUP210_13th"/>
</dbReference>
<protein>
    <submittedName>
        <fullName evidence="7">Nuclear pore membrane glycoprotein 210-like</fullName>
    </submittedName>
</protein>
<dbReference type="Pfam" id="PF22959">
    <property type="entry name" value="Ig_NUP210_15th"/>
    <property type="match status" value="1"/>
</dbReference>
<evidence type="ECO:0000259" key="5">
    <source>
        <dbReference type="Pfam" id="PF25354"/>
    </source>
</evidence>
<dbReference type="AlphaFoldDB" id="A0A6A7FVY3"/>
<dbReference type="Pfam" id="PF26181">
    <property type="entry name" value="Ig_NUP210_13th"/>
    <property type="match status" value="1"/>
</dbReference>
<dbReference type="InterPro" id="IPR045197">
    <property type="entry name" value="NUP210-like"/>
</dbReference>
<dbReference type="GO" id="GO:0005643">
    <property type="term" value="C:nuclear pore"/>
    <property type="evidence" value="ECO:0007669"/>
    <property type="project" value="TreeGrafter"/>
</dbReference>
<reference evidence="7" key="1">
    <citation type="submission" date="2017-11" db="EMBL/GenBank/DDBJ databases">
        <title>The sensing device of the deep-sea amphipod.</title>
        <authorList>
            <person name="Kobayashi H."/>
            <person name="Nagahama T."/>
            <person name="Arai W."/>
            <person name="Sasagawa Y."/>
            <person name="Umeda M."/>
            <person name="Hayashi T."/>
            <person name="Nikaido I."/>
            <person name="Watanabe H."/>
            <person name="Oguri K."/>
            <person name="Kitazato H."/>
            <person name="Fujioka K."/>
            <person name="Kido Y."/>
            <person name="Takami H."/>
        </authorList>
    </citation>
    <scope>NUCLEOTIDE SEQUENCE</scope>
    <source>
        <tissue evidence="7">Whole body</tissue>
    </source>
</reference>
<evidence type="ECO:0000259" key="2">
    <source>
        <dbReference type="Pfam" id="PF22957"/>
    </source>
</evidence>
<dbReference type="InterPro" id="IPR008964">
    <property type="entry name" value="Invasin/intimin_cell_adhesion"/>
</dbReference>
<accession>A0A6A7FVY3</accession>
<feature type="domain" description="NUP210 Ig-like" evidence="5">
    <location>
        <begin position="701"/>
        <end position="754"/>
    </location>
</feature>
<dbReference type="Gene3D" id="2.60.40.1080">
    <property type="match status" value="1"/>
</dbReference>
<dbReference type="InterPro" id="IPR055095">
    <property type="entry name" value="NUP210_Ig_C"/>
</dbReference>
<dbReference type="PANTHER" id="PTHR23019">
    <property type="entry name" value="NUCLEAR PORE MEMBRANE GLYCOPROTEIN GP210-RELATED"/>
    <property type="match status" value="1"/>
</dbReference>
<organism evidence="7">
    <name type="scientific">Hirondellea gigas</name>
    <dbReference type="NCBI Taxonomy" id="1518452"/>
    <lineage>
        <taxon>Eukaryota</taxon>
        <taxon>Metazoa</taxon>
        <taxon>Ecdysozoa</taxon>
        <taxon>Arthropoda</taxon>
        <taxon>Crustacea</taxon>
        <taxon>Multicrustacea</taxon>
        <taxon>Malacostraca</taxon>
        <taxon>Eumalacostraca</taxon>
        <taxon>Peracarida</taxon>
        <taxon>Amphipoda</taxon>
        <taxon>Amphilochidea</taxon>
        <taxon>Lysianassida</taxon>
        <taxon>Lysianassidira</taxon>
        <taxon>Lysianassoidea</taxon>
        <taxon>Lysianassidae</taxon>
        <taxon>Hirondellea</taxon>
    </lineage>
</organism>
<dbReference type="InterPro" id="IPR056899">
    <property type="entry name" value="Ig_NUP210_9th"/>
</dbReference>
<dbReference type="PANTHER" id="PTHR23019:SF0">
    <property type="entry name" value="NUCLEAR PORE MEMBRANE GLYCOPROTEIN 210"/>
    <property type="match status" value="1"/>
</dbReference>
<evidence type="ECO:0000259" key="4">
    <source>
        <dbReference type="Pfam" id="PF24902"/>
    </source>
</evidence>
<feature type="domain" description="NUP210 C-terminal Ig-like" evidence="2">
    <location>
        <begin position="815"/>
        <end position="946"/>
    </location>
</feature>
<proteinExistence type="evidence at transcript level"/>
<evidence type="ECO:0000313" key="7">
    <source>
        <dbReference type="EMBL" id="LAC22185.1"/>
    </source>
</evidence>
<dbReference type="InterPro" id="IPR055094">
    <property type="entry name" value="NUP210_Ig15"/>
</dbReference>